<evidence type="ECO:0000259" key="1">
    <source>
        <dbReference type="Pfam" id="PF13649"/>
    </source>
</evidence>
<dbReference type="Proteomes" id="UP000092952">
    <property type="component" value="Chromosome"/>
</dbReference>
<evidence type="ECO:0000259" key="2">
    <source>
        <dbReference type="Pfam" id="PF21320"/>
    </source>
</evidence>
<organism evidence="3 4">
    <name type="scientific">Immundisolibacter cernigliae</name>
    <dbReference type="NCBI Taxonomy" id="1810504"/>
    <lineage>
        <taxon>Bacteria</taxon>
        <taxon>Pseudomonadati</taxon>
        <taxon>Pseudomonadota</taxon>
        <taxon>Gammaproteobacteria</taxon>
        <taxon>Immundisolibacterales</taxon>
        <taxon>Immundisolibacteraceae</taxon>
        <taxon>Immundisolibacter</taxon>
    </lineage>
</organism>
<dbReference type="InterPro" id="IPR053173">
    <property type="entry name" value="SAM-binding_MTase"/>
</dbReference>
<protein>
    <submittedName>
        <fullName evidence="3">Uncharacterized protein</fullName>
    </submittedName>
</protein>
<feature type="domain" description="S-adenosylmethionine-dependent methyltransferase Rv2258c-like winged HTH" evidence="2">
    <location>
        <begin position="23"/>
        <end position="91"/>
    </location>
</feature>
<accession>A0A1B1YVL4</accession>
<dbReference type="InterPro" id="IPR029063">
    <property type="entry name" value="SAM-dependent_MTases_sf"/>
</dbReference>
<keyword evidence="4" id="KW-1185">Reference proteome</keyword>
<dbReference type="RefSeq" id="WP_068805799.1">
    <property type="nucleotide sequence ID" value="NZ_CP014671.1"/>
</dbReference>
<dbReference type="OrthoDB" id="9801363at2"/>
<dbReference type="Pfam" id="PF13649">
    <property type="entry name" value="Methyltransf_25"/>
    <property type="match status" value="1"/>
</dbReference>
<dbReference type="AlphaFoldDB" id="A0A1B1YVL4"/>
<dbReference type="Pfam" id="PF21320">
    <property type="entry name" value="WHD_Rv2258c"/>
    <property type="match status" value="1"/>
</dbReference>
<dbReference type="PANTHER" id="PTHR45128">
    <property type="entry name" value="METHYLTRANSFERASE TYPE 11"/>
    <property type="match status" value="1"/>
</dbReference>
<dbReference type="SUPFAM" id="SSF46785">
    <property type="entry name" value="Winged helix' DNA-binding domain"/>
    <property type="match status" value="1"/>
</dbReference>
<dbReference type="InterPro" id="IPR048711">
    <property type="entry name" value="WHD_Rv2258c"/>
</dbReference>
<dbReference type="Gene3D" id="3.40.50.150">
    <property type="entry name" value="Vaccinia Virus protein VP39"/>
    <property type="match status" value="1"/>
</dbReference>
<evidence type="ECO:0000313" key="3">
    <source>
        <dbReference type="EMBL" id="ANX04821.1"/>
    </source>
</evidence>
<dbReference type="InterPro" id="IPR036388">
    <property type="entry name" value="WH-like_DNA-bd_sf"/>
</dbReference>
<dbReference type="InParanoid" id="A0A1B1YVL4"/>
<dbReference type="CDD" id="cd02440">
    <property type="entry name" value="AdoMet_MTases"/>
    <property type="match status" value="1"/>
</dbReference>
<dbReference type="SUPFAM" id="SSF53335">
    <property type="entry name" value="S-adenosyl-L-methionine-dependent methyltransferases"/>
    <property type="match status" value="1"/>
</dbReference>
<evidence type="ECO:0000313" key="4">
    <source>
        <dbReference type="Proteomes" id="UP000092952"/>
    </source>
</evidence>
<dbReference type="Gene3D" id="1.10.10.10">
    <property type="entry name" value="Winged helix-like DNA-binding domain superfamily/Winged helix DNA-binding domain"/>
    <property type="match status" value="1"/>
</dbReference>
<dbReference type="KEGG" id="gbi:PG2T_12025"/>
<sequence>MPDRVAQMRKLVDYYLGYNATRFIALGVETGLFRALAAAPDGLTPQAMATAHGLDAQYVRHFLQTGYALELLDLDGDRYRLAEHMAPLLARPEHNSYLGSLAGFHHISGRDFERMPALLKTGGTYTFQQHEADFIAGVADVTAGIAGFVAASILPGLPEFAGRDDLAVLDLGCGAGGTLLALARAYPNARLLGLDVEPRSVELANARLAEAGVGERAQARLASAESVDLAASFDLVTLIQVLHETLPAVRADILAGAFAALKPGGVLLVVDEPYPDTVEGLRAAQSCAMTQFIERFWGNELLSLPQQKTLIEAAGLRVDAQSVPPPGLVSVTIARRPL</sequence>
<name>A0A1B1YVL4_9GAMM</name>
<feature type="domain" description="Methyltransferase" evidence="1">
    <location>
        <begin position="168"/>
        <end position="265"/>
    </location>
</feature>
<reference evidence="4" key="1">
    <citation type="submission" date="2016-03" db="EMBL/GenBank/DDBJ databases">
        <title>Complete genome sequence of Solimmundus cernigliae, representing a novel lineage of polycyclic aromatic hydrocarbon degraders within the Gammaproteobacteria.</title>
        <authorList>
            <person name="Singleton D.R."/>
            <person name="Dickey A.N."/>
            <person name="Scholl E.H."/>
            <person name="Wright F.A."/>
            <person name="Aitken M.D."/>
        </authorList>
    </citation>
    <scope>NUCLEOTIDE SEQUENCE [LARGE SCALE GENOMIC DNA]</scope>
    <source>
        <strain evidence="4">TR3.2</strain>
    </source>
</reference>
<gene>
    <name evidence="3" type="ORF">PG2T_12025</name>
</gene>
<proteinExistence type="predicted"/>
<dbReference type="InterPro" id="IPR036390">
    <property type="entry name" value="WH_DNA-bd_sf"/>
</dbReference>
<dbReference type="EMBL" id="CP014671">
    <property type="protein sequence ID" value="ANX04821.1"/>
    <property type="molecule type" value="Genomic_DNA"/>
</dbReference>
<dbReference type="PANTHER" id="PTHR45128:SF1">
    <property type="entry name" value="S-ADENOSYLMETHIONINE-DEPENDENT METHYLTRANSFERASE RV2258C"/>
    <property type="match status" value="1"/>
</dbReference>
<dbReference type="InterPro" id="IPR041698">
    <property type="entry name" value="Methyltransf_25"/>
</dbReference>
<dbReference type="STRING" id="1810504.PG2T_12025"/>